<gene>
    <name evidence="1" type="ORF">rCG_37297</name>
</gene>
<accession>A6KHK8</accession>
<reference evidence="1 2" key="1">
    <citation type="submission" date="2005-09" db="EMBL/GenBank/DDBJ databases">
        <authorList>
            <person name="Mural R.J."/>
            <person name="Li P.W."/>
            <person name="Adams M.D."/>
            <person name="Amanatides P.G."/>
            <person name="Baden-Tillson H."/>
            <person name="Barnstead M."/>
            <person name="Chin S.H."/>
            <person name="Dew I."/>
            <person name="Evans C.A."/>
            <person name="Ferriera S."/>
            <person name="Flanigan M."/>
            <person name="Fosler C."/>
            <person name="Glodek A."/>
            <person name="Gu Z."/>
            <person name="Holt R.A."/>
            <person name="Jennings D."/>
            <person name="Kraft C.L."/>
            <person name="Lu F."/>
            <person name="Nguyen T."/>
            <person name="Nusskern D.R."/>
            <person name="Pfannkoch C.M."/>
            <person name="Sitter C."/>
            <person name="Sutton G.G."/>
            <person name="Venter J.C."/>
            <person name="Wang Z."/>
            <person name="Woodage T."/>
            <person name="Zheng X.H."/>
            <person name="Zhong F."/>
        </authorList>
    </citation>
    <scope>NUCLEOTIDE SEQUENCE [LARGE SCALE GENOMIC DNA]</scope>
    <source>
        <strain>BN</strain>
        <strain evidence="2">Sprague-Dawley</strain>
    </source>
</reference>
<protein>
    <submittedName>
        <fullName evidence="1">RCG37297, isoform CRA_a</fullName>
    </submittedName>
</protein>
<dbReference type="AlphaFoldDB" id="A6KHK8"/>
<name>A6KHK8_RAT</name>
<sequence>MPGNQTKNDKGLGHGTN</sequence>
<organism evidence="1 2">
    <name type="scientific">Rattus norvegicus</name>
    <name type="common">Rat</name>
    <dbReference type="NCBI Taxonomy" id="10116"/>
    <lineage>
        <taxon>Eukaryota</taxon>
        <taxon>Metazoa</taxon>
        <taxon>Chordata</taxon>
        <taxon>Craniata</taxon>
        <taxon>Vertebrata</taxon>
        <taxon>Euteleostomi</taxon>
        <taxon>Mammalia</taxon>
        <taxon>Eutheria</taxon>
        <taxon>Euarchontoglires</taxon>
        <taxon>Glires</taxon>
        <taxon>Rodentia</taxon>
        <taxon>Myomorpha</taxon>
        <taxon>Muroidea</taxon>
        <taxon>Muridae</taxon>
        <taxon>Murinae</taxon>
        <taxon>Rattus</taxon>
    </lineage>
</organism>
<evidence type="ECO:0000313" key="1">
    <source>
        <dbReference type="EMBL" id="EDL86097.1"/>
    </source>
</evidence>
<dbReference type="Proteomes" id="UP000234681">
    <property type="component" value="Chromosome 3"/>
</dbReference>
<evidence type="ECO:0000313" key="2">
    <source>
        <dbReference type="Proteomes" id="UP000234681"/>
    </source>
</evidence>
<dbReference type="EMBL" id="CH474050">
    <property type="protein sequence ID" value="EDL86097.1"/>
    <property type="molecule type" value="Genomic_DNA"/>
</dbReference>
<proteinExistence type="predicted"/>